<feature type="chain" id="PRO_5035232734" evidence="1">
    <location>
        <begin position="20"/>
        <end position="244"/>
    </location>
</feature>
<dbReference type="AlphaFoldDB" id="A0A8J7MR36"/>
<dbReference type="PANTHER" id="PTHR37946">
    <property type="entry name" value="SLL1969 PROTEIN"/>
    <property type="match status" value="1"/>
</dbReference>
<dbReference type="RefSeq" id="WP_202657581.1">
    <property type="nucleotide sequence ID" value="NZ_JAESVP010000001.1"/>
</dbReference>
<proteinExistence type="predicted"/>
<evidence type="ECO:0000259" key="2">
    <source>
        <dbReference type="Pfam" id="PF12697"/>
    </source>
</evidence>
<dbReference type="EMBL" id="JAESVP010000001">
    <property type="protein sequence ID" value="MBL4926768.1"/>
    <property type="molecule type" value="Genomic_DNA"/>
</dbReference>
<organism evidence="3 4">
    <name type="scientific">Fuscibacter oryzae</name>
    <dbReference type="NCBI Taxonomy" id="2803939"/>
    <lineage>
        <taxon>Bacteria</taxon>
        <taxon>Pseudomonadati</taxon>
        <taxon>Pseudomonadota</taxon>
        <taxon>Alphaproteobacteria</taxon>
        <taxon>Rhodobacterales</taxon>
        <taxon>Paracoccaceae</taxon>
        <taxon>Fuscibacter</taxon>
    </lineage>
</organism>
<keyword evidence="1" id="KW-0732">Signal</keyword>
<comment type="caution">
    <text evidence="3">The sequence shown here is derived from an EMBL/GenBank/DDBJ whole genome shotgun (WGS) entry which is preliminary data.</text>
</comment>
<feature type="signal peptide" evidence="1">
    <location>
        <begin position="1"/>
        <end position="19"/>
    </location>
</feature>
<dbReference type="Proteomes" id="UP000619033">
    <property type="component" value="Unassembled WGS sequence"/>
</dbReference>
<gene>
    <name evidence="3" type="ORF">JI744_01495</name>
</gene>
<dbReference type="InterPro" id="IPR029058">
    <property type="entry name" value="AB_hydrolase_fold"/>
</dbReference>
<dbReference type="Gene3D" id="3.40.50.1820">
    <property type="entry name" value="alpha/beta hydrolase"/>
    <property type="match status" value="1"/>
</dbReference>
<reference evidence="3" key="1">
    <citation type="submission" date="2021-01" db="EMBL/GenBank/DDBJ databases">
        <title>Genome seq and assembly of Tabrizicola sp. KVB23.</title>
        <authorList>
            <person name="Chhetri G."/>
        </authorList>
    </citation>
    <scope>NUCLEOTIDE SEQUENCE</scope>
    <source>
        <strain evidence="3">KVB23</strain>
    </source>
</reference>
<keyword evidence="3" id="KW-0378">Hydrolase</keyword>
<evidence type="ECO:0000256" key="1">
    <source>
        <dbReference type="SAM" id="SignalP"/>
    </source>
</evidence>
<dbReference type="SUPFAM" id="SSF53474">
    <property type="entry name" value="alpha/beta-Hydrolases"/>
    <property type="match status" value="1"/>
</dbReference>
<dbReference type="InterPro" id="IPR000073">
    <property type="entry name" value="AB_hydrolase_1"/>
</dbReference>
<feature type="domain" description="AB hydrolase-1" evidence="2">
    <location>
        <begin position="23"/>
        <end position="157"/>
    </location>
</feature>
<name>A0A8J7MR36_9RHOB</name>
<protein>
    <submittedName>
        <fullName evidence="3">Alpha/beta fold hydrolase</fullName>
    </submittedName>
</protein>
<evidence type="ECO:0000313" key="3">
    <source>
        <dbReference type="EMBL" id="MBL4926768.1"/>
    </source>
</evidence>
<dbReference type="GO" id="GO:0016787">
    <property type="term" value="F:hydrolase activity"/>
    <property type="evidence" value="ECO:0007669"/>
    <property type="project" value="UniProtKB-KW"/>
</dbReference>
<dbReference type="PANTHER" id="PTHR37946:SF1">
    <property type="entry name" value="SLL1969 PROTEIN"/>
    <property type="match status" value="1"/>
</dbReference>
<evidence type="ECO:0000313" key="4">
    <source>
        <dbReference type="Proteomes" id="UP000619033"/>
    </source>
</evidence>
<dbReference type="Pfam" id="PF12697">
    <property type="entry name" value="Abhydrolase_6"/>
    <property type="match status" value="1"/>
</dbReference>
<accession>A0A8J7MR36</accession>
<keyword evidence="4" id="KW-1185">Reference proteome</keyword>
<sequence>MKARLVALMALLAPGPVAAQDCVVLLHGLARHATSMAPMAAALRAQGYHVVNRGYPSASAPIEDLAQGISDRVAACPAGARIHFVTHSMGGILLRQWLITQRPHNLGRVVMLAPPNEGAQLVDQLQALAPFHWLNGPAGAELGTGPASVPRALPPADFPLGIIAGDRSLNPVWSAMIEGPNDGKVAVRETRLAGMTDHLVLPVTHTFLMNNPTVIAQTILFLREGQFNHGLTGRDALRIALARS</sequence>